<dbReference type="Proteomes" id="UP001476583">
    <property type="component" value="Chromosome"/>
</dbReference>
<evidence type="ECO:0000313" key="7">
    <source>
        <dbReference type="Proteomes" id="UP001476583"/>
    </source>
</evidence>
<feature type="transmembrane region" description="Helical" evidence="5">
    <location>
        <begin position="110"/>
        <end position="131"/>
    </location>
</feature>
<dbReference type="SUPFAM" id="SSF161084">
    <property type="entry name" value="MAPEG domain-like"/>
    <property type="match status" value="1"/>
</dbReference>
<evidence type="ECO:0000256" key="3">
    <source>
        <dbReference type="ARBA" id="ARBA00022989"/>
    </source>
</evidence>
<comment type="subcellular location">
    <subcellularLocation>
        <location evidence="1">Membrane</location>
    </subcellularLocation>
</comment>
<protein>
    <submittedName>
        <fullName evidence="6">MAPEG family protein</fullName>
    </submittedName>
</protein>
<dbReference type="InterPro" id="IPR023352">
    <property type="entry name" value="MAPEG-like_dom_sf"/>
</dbReference>
<dbReference type="EMBL" id="CP148074">
    <property type="protein sequence ID" value="WXL25030.1"/>
    <property type="molecule type" value="Genomic_DNA"/>
</dbReference>
<name>A0ABZ2RF13_ECTME</name>
<evidence type="ECO:0000256" key="5">
    <source>
        <dbReference type="SAM" id="Phobius"/>
    </source>
</evidence>
<dbReference type="InterPro" id="IPR001129">
    <property type="entry name" value="Membr-assoc_MAPEG"/>
</dbReference>
<evidence type="ECO:0000256" key="4">
    <source>
        <dbReference type="ARBA" id="ARBA00023136"/>
    </source>
</evidence>
<proteinExistence type="predicted"/>
<dbReference type="Pfam" id="PF01124">
    <property type="entry name" value="MAPEG"/>
    <property type="match status" value="1"/>
</dbReference>
<sequence length="138" mass="14871">MTLTATALLGLIGWSLLLVILLVSQRGLWVLSGKMAVNAFMADGSNAPSAFGQRLVRAHANCLENLPLQASILLYAVATTQTALTDPLAFSLLAARIVQSVMHLLSTHPLFVWLRFAAFFAQVLILAWWLLLLSGLAG</sequence>
<evidence type="ECO:0000256" key="1">
    <source>
        <dbReference type="ARBA" id="ARBA00004370"/>
    </source>
</evidence>
<reference evidence="6 7" key="1">
    <citation type="submission" date="2024-03" db="EMBL/GenBank/DDBJ databases">
        <title>Complete genome of BD2.</title>
        <authorList>
            <person name="Cao G."/>
        </authorList>
    </citation>
    <scope>NUCLEOTIDE SEQUENCE [LARGE SCALE GENOMIC DNA]</scope>
    <source>
        <strain evidence="6 7">BD2</strain>
    </source>
</reference>
<keyword evidence="2 5" id="KW-0812">Transmembrane</keyword>
<gene>
    <name evidence="6" type="ORF">WG219_17235</name>
</gene>
<evidence type="ECO:0000256" key="2">
    <source>
        <dbReference type="ARBA" id="ARBA00022692"/>
    </source>
</evidence>
<evidence type="ECO:0000313" key="6">
    <source>
        <dbReference type="EMBL" id="WXL25030.1"/>
    </source>
</evidence>
<keyword evidence="3 5" id="KW-1133">Transmembrane helix</keyword>
<keyword evidence="4 5" id="KW-0472">Membrane</keyword>
<dbReference type="Gene3D" id="1.20.120.550">
    <property type="entry name" value="Membrane associated eicosanoid/glutathione metabolism-like domain"/>
    <property type="match status" value="1"/>
</dbReference>
<accession>A0ABZ2RF13</accession>
<organism evidence="6 7">
    <name type="scientific">Ectopseudomonas mendocina</name>
    <name type="common">Pseudomonas mendocina</name>
    <dbReference type="NCBI Taxonomy" id="300"/>
    <lineage>
        <taxon>Bacteria</taxon>
        <taxon>Pseudomonadati</taxon>
        <taxon>Pseudomonadota</taxon>
        <taxon>Gammaproteobacteria</taxon>
        <taxon>Pseudomonadales</taxon>
        <taxon>Pseudomonadaceae</taxon>
        <taxon>Ectopseudomonas</taxon>
    </lineage>
</organism>
<keyword evidence="7" id="KW-1185">Reference proteome</keyword>